<accession>A0A926DWD5</accession>
<comment type="caution">
    <text evidence="2">The sequence shown here is derived from an EMBL/GenBank/DDBJ whole genome shotgun (WGS) entry which is preliminary data.</text>
</comment>
<gene>
    <name evidence="2" type="ORF">H8730_16280</name>
</gene>
<feature type="region of interest" description="Disordered" evidence="1">
    <location>
        <begin position="1"/>
        <end position="20"/>
    </location>
</feature>
<proteinExistence type="predicted"/>
<feature type="region of interest" description="Disordered" evidence="1">
    <location>
        <begin position="30"/>
        <end position="61"/>
    </location>
</feature>
<dbReference type="AlphaFoldDB" id="A0A926DWD5"/>
<dbReference type="EMBL" id="JACRSQ010000046">
    <property type="protein sequence ID" value="MBC8545098.1"/>
    <property type="molecule type" value="Genomic_DNA"/>
</dbReference>
<evidence type="ECO:0000313" key="3">
    <source>
        <dbReference type="Proteomes" id="UP000657006"/>
    </source>
</evidence>
<evidence type="ECO:0000313" key="2">
    <source>
        <dbReference type="EMBL" id="MBC8545098.1"/>
    </source>
</evidence>
<sequence>MHAGEAKSGSDQRAHEDKFLAASVKMIMPAGKRDEKCTPARRRAAATSGHTEANSPPPASK</sequence>
<dbReference type="RefSeq" id="WP_249290195.1">
    <property type="nucleotide sequence ID" value="NZ_JACRSQ010000046.1"/>
</dbReference>
<evidence type="ECO:0000256" key="1">
    <source>
        <dbReference type="SAM" id="MobiDB-lite"/>
    </source>
</evidence>
<reference evidence="2" key="1">
    <citation type="submission" date="2020-08" db="EMBL/GenBank/DDBJ databases">
        <title>Genome public.</title>
        <authorList>
            <person name="Liu C."/>
            <person name="Sun Q."/>
        </authorList>
    </citation>
    <scope>NUCLEOTIDE SEQUENCE</scope>
    <source>
        <strain evidence="2">NSJ-32</strain>
    </source>
</reference>
<keyword evidence="3" id="KW-1185">Reference proteome</keyword>
<name>A0A926DWD5_9FIRM</name>
<organism evidence="2 3">
    <name type="scientific">Bianquea renquensis</name>
    <dbReference type="NCBI Taxonomy" id="2763661"/>
    <lineage>
        <taxon>Bacteria</taxon>
        <taxon>Bacillati</taxon>
        <taxon>Bacillota</taxon>
        <taxon>Clostridia</taxon>
        <taxon>Eubacteriales</taxon>
        <taxon>Bianqueaceae</taxon>
        <taxon>Bianquea</taxon>
    </lineage>
</organism>
<protein>
    <submittedName>
        <fullName evidence="2">Uncharacterized protein</fullName>
    </submittedName>
</protein>
<dbReference type="Proteomes" id="UP000657006">
    <property type="component" value="Unassembled WGS sequence"/>
</dbReference>
<feature type="compositionally biased region" description="Basic and acidic residues" evidence="1">
    <location>
        <begin position="1"/>
        <end position="19"/>
    </location>
</feature>